<accession>A0A7Y9X9B6</accession>
<dbReference type="PANTHER" id="PTHR30055:SF239">
    <property type="entry name" value="TRANSCRIPTIONAL REGULATORY PROTEIN"/>
    <property type="match status" value="1"/>
</dbReference>
<evidence type="ECO:0000256" key="1">
    <source>
        <dbReference type="ARBA" id="ARBA00023015"/>
    </source>
</evidence>
<dbReference type="AlphaFoldDB" id="A0A7Y9X9B6"/>
<dbReference type="Gene3D" id="1.10.357.10">
    <property type="entry name" value="Tetracycline Repressor, domain 2"/>
    <property type="match status" value="1"/>
</dbReference>
<dbReference type="GO" id="GO:0003700">
    <property type="term" value="F:DNA-binding transcription factor activity"/>
    <property type="evidence" value="ECO:0007669"/>
    <property type="project" value="TreeGrafter"/>
</dbReference>
<proteinExistence type="predicted"/>
<dbReference type="InterPro" id="IPR009057">
    <property type="entry name" value="Homeodomain-like_sf"/>
</dbReference>
<feature type="domain" description="HTH tetR-type" evidence="6">
    <location>
        <begin position="6"/>
        <end position="66"/>
    </location>
</feature>
<evidence type="ECO:0000256" key="3">
    <source>
        <dbReference type="ARBA" id="ARBA00023163"/>
    </source>
</evidence>
<dbReference type="InterPro" id="IPR036271">
    <property type="entry name" value="Tet_transcr_reg_TetR-rel_C_sf"/>
</dbReference>
<dbReference type="EMBL" id="JACCHK010000001">
    <property type="protein sequence ID" value="NYH46155.1"/>
    <property type="molecule type" value="Genomic_DNA"/>
</dbReference>
<dbReference type="Gene3D" id="1.10.10.60">
    <property type="entry name" value="Homeodomain-like"/>
    <property type="match status" value="1"/>
</dbReference>
<feature type="compositionally biased region" description="Basic residues" evidence="5">
    <location>
        <begin position="205"/>
        <end position="214"/>
    </location>
</feature>
<comment type="caution">
    <text evidence="7">The sequence shown here is derived from an EMBL/GenBank/DDBJ whole genome shotgun (WGS) entry which is preliminary data.</text>
</comment>
<gene>
    <name evidence="7" type="ORF">HNR22_005882</name>
</gene>
<dbReference type="PROSITE" id="PS50977">
    <property type="entry name" value="HTH_TETR_2"/>
    <property type="match status" value="1"/>
</dbReference>
<organism evidence="7 8">
    <name type="scientific">Micromonospora jinlongensis</name>
    <dbReference type="NCBI Taxonomy" id="1287877"/>
    <lineage>
        <taxon>Bacteria</taxon>
        <taxon>Bacillati</taxon>
        <taxon>Actinomycetota</taxon>
        <taxon>Actinomycetes</taxon>
        <taxon>Micromonosporales</taxon>
        <taxon>Micromonosporaceae</taxon>
        <taxon>Micromonospora</taxon>
    </lineage>
</organism>
<evidence type="ECO:0000256" key="4">
    <source>
        <dbReference type="PROSITE-ProRule" id="PRU00335"/>
    </source>
</evidence>
<evidence type="ECO:0000256" key="5">
    <source>
        <dbReference type="SAM" id="MobiDB-lite"/>
    </source>
</evidence>
<keyword evidence="2 4" id="KW-0238">DNA-binding</keyword>
<evidence type="ECO:0000256" key="2">
    <source>
        <dbReference type="ARBA" id="ARBA00023125"/>
    </source>
</evidence>
<feature type="DNA-binding region" description="H-T-H motif" evidence="4">
    <location>
        <begin position="29"/>
        <end position="48"/>
    </location>
</feature>
<dbReference type="SUPFAM" id="SSF46689">
    <property type="entry name" value="Homeodomain-like"/>
    <property type="match status" value="1"/>
</dbReference>
<dbReference type="Proteomes" id="UP000523545">
    <property type="component" value="Unassembled WGS sequence"/>
</dbReference>
<dbReference type="PANTHER" id="PTHR30055">
    <property type="entry name" value="HTH-TYPE TRANSCRIPTIONAL REGULATOR RUTR"/>
    <property type="match status" value="1"/>
</dbReference>
<sequence length="214" mass="22629">MPTPDRTSLADIVAAARQILESEGLPGLTMQAVAQRVGVRAPSLYKRVRNRDDLIRLVTEAAVHDLGEQLSAVAGSGDPGRDLAELAHAFRAFAHAQPAGYHLIFATGPADTRPSLEILTRASAPAMRLAAELAGPEHALSAARMFTAWANGFISMELAGAFNLGGDLDEAFAFGIDRLTAALTTMDPPRPSPDTGRTPGTPPPRHGRQPRPAE</sequence>
<evidence type="ECO:0000313" key="7">
    <source>
        <dbReference type="EMBL" id="NYH46155.1"/>
    </source>
</evidence>
<keyword evidence="1" id="KW-0805">Transcription regulation</keyword>
<dbReference type="PRINTS" id="PR00455">
    <property type="entry name" value="HTHTETR"/>
</dbReference>
<dbReference type="Pfam" id="PF13305">
    <property type="entry name" value="TetR_C_33"/>
    <property type="match status" value="1"/>
</dbReference>
<reference evidence="7 8" key="1">
    <citation type="submission" date="2020-07" db="EMBL/GenBank/DDBJ databases">
        <title>Sequencing the genomes of 1000 actinobacteria strains.</title>
        <authorList>
            <person name="Klenk H.-P."/>
        </authorList>
    </citation>
    <scope>NUCLEOTIDE SEQUENCE [LARGE SCALE GENOMIC DNA]</scope>
    <source>
        <strain evidence="7 8">DSM 45876</strain>
    </source>
</reference>
<dbReference type="SUPFAM" id="SSF48498">
    <property type="entry name" value="Tetracyclin repressor-like, C-terminal domain"/>
    <property type="match status" value="1"/>
</dbReference>
<keyword evidence="3" id="KW-0804">Transcription</keyword>
<protein>
    <submittedName>
        <fullName evidence="7">AcrR family transcriptional regulator</fullName>
    </submittedName>
</protein>
<evidence type="ECO:0000259" key="6">
    <source>
        <dbReference type="PROSITE" id="PS50977"/>
    </source>
</evidence>
<dbReference type="InterPro" id="IPR001647">
    <property type="entry name" value="HTH_TetR"/>
</dbReference>
<evidence type="ECO:0000313" key="8">
    <source>
        <dbReference type="Proteomes" id="UP000523545"/>
    </source>
</evidence>
<dbReference type="InterPro" id="IPR050109">
    <property type="entry name" value="HTH-type_TetR-like_transc_reg"/>
</dbReference>
<keyword evidence="8" id="KW-1185">Reference proteome</keyword>
<feature type="region of interest" description="Disordered" evidence="5">
    <location>
        <begin position="183"/>
        <end position="214"/>
    </location>
</feature>
<dbReference type="InterPro" id="IPR025996">
    <property type="entry name" value="MT1864/Rv1816-like_C"/>
</dbReference>
<dbReference type="GO" id="GO:0000976">
    <property type="term" value="F:transcription cis-regulatory region binding"/>
    <property type="evidence" value="ECO:0007669"/>
    <property type="project" value="TreeGrafter"/>
</dbReference>
<name>A0A7Y9X9B6_9ACTN</name>
<dbReference type="Pfam" id="PF00440">
    <property type="entry name" value="TetR_N"/>
    <property type="match status" value="1"/>
</dbReference>
<dbReference type="RefSeq" id="WP_179783101.1">
    <property type="nucleotide sequence ID" value="NZ_JACCHK010000001.1"/>
</dbReference>